<name>A0A841R6K3_9SPIO</name>
<protein>
    <submittedName>
        <fullName evidence="1">Uncharacterized protein</fullName>
    </submittedName>
</protein>
<dbReference type="EMBL" id="JACHGJ010000001">
    <property type="protein sequence ID" value="MBB6478670.1"/>
    <property type="molecule type" value="Genomic_DNA"/>
</dbReference>
<sequence>MRKLMFFLIGLLAVFNLISAYASYNNEKYEALEDSGRSEIVQELGNSQT</sequence>
<dbReference type="Proteomes" id="UP000587760">
    <property type="component" value="Unassembled WGS sequence"/>
</dbReference>
<keyword evidence="2" id="KW-1185">Reference proteome</keyword>
<gene>
    <name evidence="1" type="ORF">HNR50_000303</name>
</gene>
<evidence type="ECO:0000313" key="2">
    <source>
        <dbReference type="Proteomes" id="UP000587760"/>
    </source>
</evidence>
<organism evidence="1 2">
    <name type="scientific">Spirochaeta isovalerica</name>
    <dbReference type="NCBI Taxonomy" id="150"/>
    <lineage>
        <taxon>Bacteria</taxon>
        <taxon>Pseudomonadati</taxon>
        <taxon>Spirochaetota</taxon>
        <taxon>Spirochaetia</taxon>
        <taxon>Spirochaetales</taxon>
        <taxon>Spirochaetaceae</taxon>
        <taxon>Spirochaeta</taxon>
    </lineage>
</organism>
<reference evidence="1 2" key="1">
    <citation type="submission" date="2020-08" db="EMBL/GenBank/DDBJ databases">
        <title>Genomic Encyclopedia of Type Strains, Phase IV (KMG-IV): sequencing the most valuable type-strain genomes for metagenomic binning, comparative biology and taxonomic classification.</title>
        <authorList>
            <person name="Goeker M."/>
        </authorList>
    </citation>
    <scope>NUCLEOTIDE SEQUENCE [LARGE SCALE GENOMIC DNA]</scope>
    <source>
        <strain evidence="1 2">DSM 2461</strain>
    </source>
</reference>
<dbReference type="AlphaFoldDB" id="A0A841R6K3"/>
<evidence type="ECO:0000313" key="1">
    <source>
        <dbReference type="EMBL" id="MBB6478670.1"/>
    </source>
</evidence>
<comment type="caution">
    <text evidence="1">The sequence shown here is derived from an EMBL/GenBank/DDBJ whole genome shotgun (WGS) entry which is preliminary data.</text>
</comment>
<proteinExistence type="predicted"/>
<accession>A0A841R6K3</accession>